<dbReference type="KEGG" id="kne:92177644"/>
<evidence type="ECO:0008006" key="4">
    <source>
        <dbReference type="Google" id="ProtNLM"/>
    </source>
</evidence>
<keyword evidence="3" id="KW-1185">Reference proteome</keyword>
<reference evidence="2 3" key="1">
    <citation type="journal article" date="2024" name="bioRxiv">
        <title>Comparative genomics of Cryptococcus and Kwoniella reveals pathogenesis evolution and contrasting karyotype dynamics via intercentromeric recombination or chromosome fusion.</title>
        <authorList>
            <person name="Coelho M.A."/>
            <person name="David-Palma M."/>
            <person name="Shea T."/>
            <person name="Bowers K."/>
            <person name="McGinley-Smith S."/>
            <person name="Mohammad A.W."/>
            <person name="Gnirke A."/>
            <person name="Yurkov A.M."/>
            <person name="Nowrousian M."/>
            <person name="Sun S."/>
            <person name="Cuomo C.A."/>
            <person name="Heitman J."/>
        </authorList>
    </citation>
    <scope>NUCLEOTIDE SEQUENCE [LARGE SCALE GENOMIC DNA]</scope>
    <source>
        <strain evidence="2 3">CBS 13917</strain>
    </source>
</reference>
<keyword evidence="1" id="KW-0472">Membrane</keyword>
<accession>A0AAW0Z6R3</accession>
<dbReference type="AlphaFoldDB" id="A0AAW0Z6R3"/>
<dbReference type="GO" id="GO:0035838">
    <property type="term" value="C:growing cell tip"/>
    <property type="evidence" value="ECO:0007669"/>
    <property type="project" value="TreeGrafter"/>
</dbReference>
<organism evidence="2 3">
    <name type="scientific">Kwoniella newhampshirensis</name>
    <dbReference type="NCBI Taxonomy" id="1651941"/>
    <lineage>
        <taxon>Eukaryota</taxon>
        <taxon>Fungi</taxon>
        <taxon>Dikarya</taxon>
        <taxon>Basidiomycota</taxon>
        <taxon>Agaricomycotina</taxon>
        <taxon>Tremellomycetes</taxon>
        <taxon>Tremellales</taxon>
        <taxon>Cryptococcaceae</taxon>
        <taxon>Kwoniella</taxon>
    </lineage>
</organism>
<keyword evidence="1" id="KW-1133">Transmembrane helix</keyword>
<protein>
    <recommendedName>
        <fullName evidence="4">Pali-domain-containing protein</fullName>
    </recommendedName>
</protein>
<dbReference type="PANTHER" id="PTHR28013">
    <property type="entry name" value="PROTEIN DCV1-RELATED"/>
    <property type="match status" value="1"/>
</dbReference>
<feature type="transmembrane region" description="Helical" evidence="1">
    <location>
        <begin position="12"/>
        <end position="34"/>
    </location>
</feature>
<feature type="transmembrane region" description="Helical" evidence="1">
    <location>
        <begin position="88"/>
        <end position="112"/>
    </location>
</feature>
<dbReference type="Proteomes" id="UP001388673">
    <property type="component" value="Unassembled WGS sequence"/>
</dbReference>
<comment type="caution">
    <text evidence="2">The sequence shown here is derived from an EMBL/GenBank/DDBJ whole genome shotgun (WGS) entry which is preliminary data.</text>
</comment>
<dbReference type="GO" id="GO:0005886">
    <property type="term" value="C:plasma membrane"/>
    <property type="evidence" value="ECO:0007669"/>
    <property type="project" value="TreeGrafter"/>
</dbReference>
<feature type="transmembrane region" description="Helical" evidence="1">
    <location>
        <begin position="124"/>
        <end position="148"/>
    </location>
</feature>
<dbReference type="GeneID" id="92177644"/>
<dbReference type="RefSeq" id="XP_066806062.1">
    <property type="nucleotide sequence ID" value="XM_066943520.1"/>
</dbReference>
<evidence type="ECO:0000313" key="2">
    <source>
        <dbReference type="EMBL" id="KAK8869816.1"/>
    </source>
</evidence>
<name>A0AAW0Z6R3_9TREE</name>
<feature type="transmembrane region" description="Helical" evidence="1">
    <location>
        <begin position="168"/>
        <end position="188"/>
    </location>
</feature>
<dbReference type="GO" id="GO:0032153">
    <property type="term" value="C:cell division site"/>
    <property type="evidence" value="ECO:0007669"/>
    <property type="project" value="TreeGrafter"/>
</dbReference>
<evidence type="ECO:0000256" key="1">
    <source>
        <dbReference type="SAM" id="Phobius"/>
    </source>
</evidence>
<proteinExistence type="predicted"/>
<keyword evidence="1" id="KW-0812">Transmembrane</keyword>
<dbReference type="InterPro" id="IPR051380">
    <property type="entry name" value="pH-response_reg_palI/RIM9"/>
</dbReference>
<gene>
    <name evidence="2" type="ORF">IAR55_000384</name>
</gene>
<dbReference type="EMBL" id="JBCAWK010000001">
    <property type="protein sequence ID" value="KAK8869816.1"/>
    <property type="molecule type" value="Genomic_DNA"/>
</dbReference>
<dbReference type="PANTHER" id="PTHR28013:SF4">
    <property type="entry name" value="MARVEL DOMAIN-CONTAINING PROTEIN"/>
    <property type="match status" value="1"/>
</dbReference>
<sequence>MPPRWTSRIPYGAHVIALFTLTFAALVLVILITFSSPFISSINFLRLPAAAGDTTFGSFGWCAPGFCLPSQVSYEYGTQVNKALSGAMMLWAIAFIFLFLTTLSILPLLFVHESRALRTVGNRTFFIVAMTLATALTVHAWTLSIFGWSIAHRSFELANVEAKLGSAIWMGLTAALCMIIVFIIRWPAEAWDGAATRANGGEGARGVPHGVPSNGYYHYKRTTREIVPRH</sequence>
<evidence type="ECO:0000313" key="3">
    <source>
        <dbReference type="Proteomes" id="UP001388673"/>
    </source>
</evidence>